<dbReference type="STRING" id="311403.Arad_7197"/>
<dbReference type="InterPro" id="IPR029016">
    <property type="entry name" value="GAF-like_dom_sf"/>
</dbReference>
<dbReference type="InterPro" id="IPR036388">
    <property type="entry name" value="WH-like_DNA-bd_sf"/>
</dbReference>
<feature type="domain" description="IclR-ED" evidence="5">
    <location>
        <begin position="80"/>
        <end position="271"/>
    </location>
</feature>
<keyword evidence="1" id="KW-0805">Transcription regulation</keyword>
<dbReference type="SUPFAM" id="SSF46785">
    <property type="entry name" value="Winged helix' DNA-binding domain"/>
    <property type="match status" value="1"/>
</dbReference>
<dbReference type="PANTHER" id="PTHR30136">
    <property type="entry name" value="HELIX-TURN-HELIX TRANSCRIPTIONAL REGULATOR, ICLR FAMILY"/>
    <property type="match status" value="1"/>
</dbReference>
<accession>B9JM35</accession>
<dbReference type="InterPro" id="IPR050707">
    <property type="entry name" value="HTH_MetabolicPath_Reg"/>
</dbReference>
<dbReference type="Gene3D" id="3.30.450.40">
    <property type="match status" value="1"/>
</dbReference>
<proteinExistence type="predicted"/>
<evidence type="ECO:0000259" key="5">
    <source>
        <dbReference type="PROSITE" id="PS51078"/>
    </source>
</evidence>
<dbReference type="SUPFAM" id="SSF55781">
    <property type="entry name" value="GAF domain-like"/>
    <property type="match status" value="1"/>
</dbReference>
<dbReference type="Gene3D" id="1.10.10.10">
    <property type="entry name" value="Winged helix-like DNA-binding domain superfamily/Winged helix DNA-binding domain"/>
    <property type="match status" value="1"/>
</dbReference>
<dbReference type="eggNOG" id="COG1414">
    <property type="taxonomic scope" value="Bacteria"/>
</dbReference>
<dbReference type="InterPro" id="IPR014757">
    <property type="entry name" value="Tscrpt_reg_IclR_C"/>
</dbReference>
<protein>
    <submittedName>
        <fullName evidence="6">Transcriptional repressor protein</fullName>
    </submittedName>
</protein>
<dbReference type="InterPro" id="IPR011991">
    <property type="entry name" value="ArsR-like_HTH"/>
</dbReference>
<evidence type="ECO:0000256" key="2">
    <source>
        <dbReference type="ARBA" id="ARBA00023125"/>
    </source>
</evidence>
<dbReference type="Proteomes" id="UP000001600">
    <property type="component" value="Chromosome 2"/>
</dbReference>
<evidence type="ECO:0000313" key="7">
    <source>
        <dbReference type="Proteomes" id="UP000001600"/>
    </source>
</evidence>
<dbReference type="GO" id="GO:0003700">
    <property type="term" value="F:DNA-binding transcription factor activity"/>
    <property type="evidence" value="ECO:0007669"/>
    <property type="project" value="TreeGrafter"/>
</dbReference>
<dbReference type="AlphaFoldDB" id="B9JM35"/>
<dbReference type="RefSeq" id="WP_007688991.1">
    <property type="nucleotide sequence ID" value="NC_011983.1"/>
</dbReference>
<keyword evidence="2" id="KW-0238">DNA-binding</keyword>
<dbReference type="InterPro" id="IPR036390">
    <property type="entry name" value="WH_DNA-bd_sf"/>
</dbReference>
<dbReference type="PROSITE" id="PS51077">
    <property type="entry name" value="HTH_ICLR"/>
    <property type="match status" value="1"/>
</dbReference>
<evidence type="ECO:0000256" key="1">
    <source>
        <dbReference type="ARBA" id="ARBA00023015"/>
    </source>
</evidence>
<dbReference type="Pfam" id="PF09339">
    <property type="entry name" value="HTH_IclR"/>
    <property type="match status" value="1"/>
</dbReference>
<dbReference type="HOGENOM" id="CLU_062618_2_0_5"/>
<dbReference type="InterPro" id="IPR005471">
    <property type="entry name" value="Tscrpt_reg_IclR_N"/>
</dbReference>
<dbReference type="SMART" id="SM00346">
    <property type="entry name" value="HTH_ICLR"/>
    <property type="match status" value="1"/>
</dbReference>
<dbReference type="FunFam" id="1.10.10.10:FF:000056">
    <property type="entry name" value="IclR family transcriptional regulator"/>
    <property type="match status" value="1"/>
</dbReference>
<dbReference type="GO" id="GO:0003677">
    <property type="term" value="F:DNA binding"/>
    <property type="evidence" value="ECO:0007669"/>
    <property type="project" value="UniProtKB-KW"/>
</dbReference>
<dbReference type="GO" id="GO:0045892">
    <property type="term" value="P:negative regulation of DNA-templated transcription"/>
    <property type="evidence" value="ECO:0007669"/>
    <property type="project" value="TreeGrafter"/>
</dbReference>
<organism evidence="6 7">
    <name type="scientific">Rhizobium rhizogenes (strain K84 / ATCC BAA-868)</name>
    <name type="common">Agrobacterium radiobacter</name>
    <dbReference type="NCBI Taxonomy" id="311403"/>
    <lineage>
        <taxon>Bacteria</taxon>
        <taxon>Pseudomonadati</taxon>
        <taxon>Pseudomonadota</taxon>
        <taxon>Alphaproteobacteria</taxon>
        <taxon>Hyphomicrobiales</taxon>
        <taxon>Rhizobiaceae</taxon>
        <taxon>Rhizobium/Agrobacterium group</taxon>
        <taxon>Rhizobium</taxon>
    </lineage>
</organism>
<dbReference type="PANTHER" id="PTHR30136:SF8">
    <property type="entry name" value="TRANSCRIPTIONAL REGULATORY PROTEIN"/>
    <property type="match status" value="1"/>
</dbReference>
<name>B9JM35_RHIR8</name>
<reference evidence="6 7" key="1">
    <citation type="journal article" date="2009" name="J. Bacteriol.">
        <title>Genome sequences of three Agrobacterium biovars help elucidate the evolution of multichromosome genomes in bacteria.</title>
        <authorList>
            <person name="Slater S.C."/>
            <person name="Goldman B.S."/>
            <person name="Goodner B."/>
            <person name="Setubal J.C."/>
            <person name="Farrand S.K."/>
            <person name="Nester E.W."/>
            <person name="Burr T.J."/>
            <person name="Banta L."/>
            <person name="Dickerman A.W."/>
            <person name="Paulsen I."/>
            <person name="Otten L."/>
            <person name="Suen G."/>
            <person name="Welch R."/>
            <person name="Almeida N.F."/>
            <person name="Arnold F."/>
            <person name="Burton O.T."/>
            <person name="Du Z."/>
            <person name="Ewing A."/>
            <person name="Godsy E."/>
            <person name="Heisel S."/>
            <person name="Houmiel K.L."/>
            <person name="Jhaveri J."/>
            <person name="Lu J."/>
            <person name="Miller N.M."/>
            <person name="Norton S."/>
            <person name="Chen Q."/>
            <person name="Phoolcharoen W."/>
            <person name="Ohlin V."/>
            <person name="Ondrusek D."/>
            <person name="Pride N."/>
            <person name="Stricklin S.L."/>
            <person name="Sun J."/>
            <person name="Wheeler C."/>
            <person name="Wilson L."/>
            <person name="Zhu H."/>
            <person name="Wood D.W."/>
        </authorList>
    </citation>
    <scope>NUCLEOTIDE SEQUENCE [LARGE SCALE GENOMIC DNA]</scope>
    <source>
        <strain evidence="7">K84 / ATCC BAA-868</strain>
    </source>
</reference>
<dbReference type="KEGG" id="ara:Arad_7197"/>
<evidence type="ECO:0000256" key="3">
    <source>
        <dbReference type="ARBA" id="ARBA00023163"/>
    </source>
</evidence>
<keyword evidence="3" id="KW-0804">Transcription</keyword>
<dbReference type="EMBL" id="CP000629">
    <property type="protein sequence ID" value="ACM28749.1"/>
    <property type="molecule type" value="Genomic_DNA"/>
</dbReference>
<gene>
    <name evidence="6" type="primary">iclR</name>
    <name evidence="6" type="ordered locus">Arad_7197</name>
</gene>
<dbReference type="Pfam" id="PF01614">
    <property type="entry name" value="IclR_C"/>
    <property type="match status" value="1"/>
</dbReference>
<sequence>MDNSQDVPQMHDGSGGIQSLNAALRLLQAMTTVKGPLTLSEIAKQCDMPLSKAHRYLASFVQAGLVEQAGRSGKYNLGRGAVLLGLAALERHDFVNRAADDLPDLCAETGLTALLAVWGNNGATAVRWERGSQPTVTSIGLGTTLPLLNSATGRCFMVWGPQVPIRPVLEAELLRARKSSGVLPDMTPSPSGVEELRRMIRQAGYASVDGRFIPGLVAIAAPILDWQGEAQAVVTLIGTDPATARTGSDAVTKLLAFVQHQSIFLRENRQK</sequence>
<evidence type="ECO:0000313" key="6">
    <source>
        <dbReference type="EMBL" id="ACM28749.1"/>
    </source>
</evidence>
<dbReference type="PROSITE" id="PS51078">
    <property type="entry name" value="ICLR_ED"/>
    <property type="match status" value="1"/>
</dbReference>
<dbReference type="CDD" id="cd00090">
    <property type="entry name" value="HTH_ARSR"/>
    <property type="match status" value="1"/>
</dbReference>
<feature type="domain" description="HTH iclR-type" evidence="4">
    <location>
        <begin position="17"/>
        <end position="79"/>
    </location>
</feature>
<evidence type="ECO:0000259" key="4">
    <source>
        <dbReference type="PROSITE" id="PS51077"/>
    </source>
</evidence>